<reference evidence="1" key="1">
    <citation type="submission" date="2023-07" db="EMBL/GenBank/DDBJ databases">
        <title>Black Yeasts Isolated from many extreme environments.</title>
        <authorList>
            <person name="Coleine C."/>
            <person name="Stajich J.E."/>
            <person name="Selbmann L."/>
        </authorList>
    </citation>
    <scope>NUCLEOTIDE SEQUENCE</scope>
    <source>
        <strain evidence="1">CCFEE 5714</strain>
    </source>
</reference>
<protein>
    <submittedName>
        <fullName evidence="1">Uncharacterized protein</fullName>
    </submittedName>
</protein>
<keyword evidence="2" id="KW-1185">Reference proteome</keyword>
<organism evidence="1 2">
    <name type="scientific">Vermiconidia calcicola</name>
    <dbReference type="NCBI Taxonomy" id="1690605"/>
    <lineage>
        <taxon>Eukaryota</taxon>
        <taxon>Fungi</taxon>
        <taxon>Dikarya</taxon>
        <taxon>Ascomycota</taxon>
        <taxon>Pezizomycotina</taxon>
        <taxon>Dothideomycetes</taxon>
        <taxon>Dothideomycetidae</taxon>
        <taxon>Mycosphaerellales</taxon>
        <taxon>Extremaceae</taxon>
        <taxon>Vermiconidia</taxon>
    </lineage>
</organism>
<evidence type="ECO:0000313" key="2">
    <source>
        <dbReference type="Proteomes" id="UP001281147"/>
    </source>
</evidence>
<accession>A0ACC3MZL2</accession>
<proteinExistence type="predicted"/>
<comment type="caution">
    <text evidence="1">The sequence shown here is derived from an EMBL/GenBank/DDBJ whole genome shotgun (WGS) entry which is preliminary data.</text>
</comment>
<gene>
    <name evidence="1" type="ORF">LTR37_012400</name>
</gene>
<dbReference type="EMBL" id="JAUTXU010000114">
    <property type="protein sequence ID" value="KAK3707068.1"/>
    <property type="molecule type" value="Genomic_DNA"/>
</dbReference>
<evidence type="ECO:0000313" key="1">
    <source>
        <dbReference type="EMBL" id="KAK3707068.1"/>
    </source>
</evidence>
<sequence length="359" mass="40382">MPSKSQQGKRAAPHRPSIGVPPKNWPEDVQYLTNPTYSPMITLDERSALSRLTAESTTYAKIAPEALKSPCPWVEIRTIEDTKHPAHGQRGLFAFQHLQPDSFICLYLGDVHTNSMSDTDPHSDYDLSYDRDIGLSVDAARSGSEARFANDYRGVVERPNSEFRDCFVQVKSDKRSSGLKWERRVGIFVLSAGKAGKRKAGVKAGEEILITYGKGYWEGRKLMATFRKDSEMRLKWSSAASLPSTEVRKKLSQGWRIAAGGELDFHYVWYATARTTKGVKARKTFSLIRSNGMHTMVADTMKSKDLIVRTHFVPFDILSYSGIGITCKPLTEKHIHFVLCLIDNADLGYDSQRRSILQL</sequence>
<name>A0ACC3MZL2_9PEZI</name>
<dbReference type="Proteomes" id="UP001281147">
    <property type="component" value="Unassembled WGS sequence"/>
</dbReference>